<organism evidence="7 8">
    <name type="scientific">Microdochium trichocladiopsis</name>
    <dbReference type="NCBI Taxonomy" id="1682393"/>
    <lineage>
        <taxon>Eukaryota</taxon>
        <taxon>Fungi</taxon>
        <taxon>Dikarya</taxon>
        <taxon>Ascomycota</taxon>
        <taxon>Pezizomycotina</taxon>
        <taxon>Sordariomycetes</taxon>
        <taxon>Xylariomycetidae</taxon>
        <taxon>Xylariales</taxon>
        <taxon>Microdochiaceae</taxon>
        <taxon>Microdochium</taxon>
    </lineage>
</organism>
<feature type="transmembrane region" description="Helical" evidence="6">
    <location>
        <begin position="372"/>
        <end position="390"/>
    </location>
</feature>
<feature type="transmembrane region" description="Helical" evidence="6">
    <location>
        <begin position="318"/>
        <end position="339"/>
    </location>
</feature>
<dbReference type="Proteomes" id="UP000756346">
    <property type="component" value="Unassembled WGS sequence"/>
</dbReference>
<feature type="transmembrane region" description="Helical" evidence="6">
    <location>
        <begin position="468"/>
        <end position="490"/>
    </location>
</feature>
<feature type="transmembrane region" description="Helical" evidence="6">
    <location>
        <begin position="437"/>
        <end position="456"/>
    </location>
</feature>
<evidence type="ECO:0000256" key="1">
    <source>
        <dbReference type="ARBA" id="ARBA00004141"/>
    </source>
</evidence>
<keyword evidence="3 6" id="KW-0812">Transmembrane</keyword>
<evidence type="ECO:0000256" key="5">
    <source>
        <dbReference type="ARBA" id="ARBA00023136"/>
    </source>
</evidence>
<dbReference type="GO" id="GO:0022857">
    <property type="term" value="F:transmembrane transporter activity"/>
    <property type="evidence" value="ECO:0007669"/>
    <property type="project" value="InterPro"/>
</dbReference>
<dbReference type="OrthoDB" id="3257095at2759"/>
<proteinExistence type="predicted"/>
<dbReference type="GeneID" id="70191159"/>
<evidence type="ECO:0000256" key="4">
    <source>
        <dbReference type="ARBA" id="ARBA00022989"/>
    </source>
</evidence>
<keyword evidence="5 6" id="KW-0472">Membrane</keyword>
<feature type="transmembrane region" description="Helical" evidence="6">
    <location>
        <begin position="119"/>
        <end position="141"/>
    </location>
</feature>
<accession>A0A9P8XSR8</accession>
<reference evidence="7" key="1">
    <citation type="journal article" date="2021" name="Nat. Commun.">
        <title>Genetic determinants of endophytism in the Arabidopsis root mycobiome.</title>
        <authorList>
            <person name="Mesny F."/>
            <person name="Miyauchi S."/>
            <person name="Thiergart T."/>
            <person name="Pickel B."/>
            <person name="Atanasova L."/>
            <person name="Karlsson M."/>
            <person name="Huettel B."/>
            <person name="Barry K.W."/>
            <person name="Haridas S."/>
            <person name="Chen C."/>
            <person name="Bauer D."/>
            <person name="Andreopoulos W."/>
            <person name="Pangilinan J."/>
            <person name="LaButti K."/>
            <person name="Riley R."/>
            <person name="Lipzen A."/>
            <person name="Clum A."/>
            <person name="Drula E."/>
            <person name="Henrissat B."/>
            <person name="Kohler A."/>
            <person name="Grigoriev I.V."/>
            <person name="Martin F.M."/>
            <person name="Hacquard S."/>
        </authorList>
    </citation>
    <scope>NUCLEOTIDE SEQUENCE</scope>
    <source>
        <strain evidence="7">MPI-CAGE-CH-0230</strain>
    </source>
</reference>
<dbReference type="Pfam" id="PF13520">
    <property type="entry name" value="AA_permease_2"/>
    <property type="match status" value="1"/>
</dbReference>
<feature type="transmembrane region" description="Helical" evidence="6">
    <location>
        <begin position="195"/>
        <end position="213"/>
    </location>
</feature>
<evidence type="ECO:0000256" key="3">
    <source>
        <dbReference type="ARBA" id="ARBA00022692"/>
    </source>
</evidence>
<keyword evidence="4 6" id="KW-1133">Transmembrane helix</keyword>
<evidence type="ECO:0000313" key="8">
    <source>
        <dbReference type="Proteomes" id="UP000756346"/>
    </source>
</evidence>
<dbReference type="RefSeq" id="XP_046005543.1">
    <property type="nucleotide sequence ID" value="XM_046161613.1"/>
</dbReference>
<feature type="transmembrane region" description="Helical" evidence="6">
    <location>
        <begin position="233"/>
        <end position="250"/>
    </location>
</feature>
<dbReference type="EMBL" id="JAGTJQ010000013">
    <property type="protein sequence ID" value="KAH7014576.1"/>
    <property type="molecule type" value="Genomic_DNA"/>
</dbReference>
<dbReference type="AlphaFoldDB" id="A0A9P8XSR8"/>
<protein>
    <submittedName>
        <fullName evidence="7">Amino acid permease</fullName>
    </submittedName>
</protein>
<evidence type="ECO:0000313" key="7">
    <source>
        <dbReference type="EMBL" id="KAH7014576.1"/>
    </source>
</evidence>
<keyword evidence="2" id="KW-0813">Transport</keyword>
<keyword evidence="8" id="KW-1185">Reference proteome</keyword>
<evidence type="ECO:0000256" key="6">
    <source>
        <dbReference type="SAM" id="Phobius"/>
    </source>
</evidence>
<dbReference type="GO" id="GO:0016020">
    <property type="term" value="C:membrane"/>
    <property type="evidence" value="ECO:0007669"/>
    <property type="project" value="UniProtKB-SubCell"/>
</dbReference>
<dbReference type="PANTHER" id="PTHR45649">
    <property type="entry name" value="AMINO-ACID PERMEASE BAT1"/>
    <property type="match status" value="1"/>
</dbReference>
<feature type="transmembrane region" description="Helical" evidence="6">
    <location>
        <begin position="71"/>
        <end position="98"/>
    </location>
</feature>
<name>A0A9P8XSR8_9PEZI</name>
<dbReference type="PIRSF" id="PIRSF006060">
    <property type="entry name" value="AA_transporter"/>
    <property type="match status" value="1"/>
</dbReference>
<dbReference type="PANTHER" id="PTHR45649:SF5">
    <property type="entry name" value="GABA TRANSPORTER (EUROFUNG)-RELATED"/>
    <property type="match status" value="1"/>
</dbReference>
<dbReference type="Gene3D" id="1.20.1740.10">
    <property type="entry name" value="Amino acid/polyamine transporter I"/>
    <property type="match status" value="1"/>
</dbReference>
<feature type="transmembrane region" description="Helical" evidence="6">
    <location>
        <begin position="43"/>
        <end position="65"/>
    </location>
</feature>
<gene>
    <name evidence="7" type="ORF">B0I36DRAFT_398382</name>
</gene>
<feature type="transmembrane region" description="Helical" evidence="6">
    <location>
        <begin position="402"/>
        <end position="425"/>
    </location>
</feature>
<evidence type="ECO:0000256" key="2">
    <source>
        <dbReference type="ARBA" id="ARBA00022448"/>
    </source>
</evidence>
<feature type="transmembrane region" description="Helical" evidence="6">
    <location>
        <begin position="161"/>
        <end position="183"/>
    </location>
</feature>
<dbReference type="InterPro" id="IPR002293">
    <property type="entry name" value="AA/rel_permease1"/>
</dbReference>
<feature type="transmembrane region" description="Helical" evidence="6">
    <location>
        <begin position="270"/>
        <end position="291"/>
    </location>
</feature>
<sequence>MDSEKFEMTVQVADAAPPRDLRGPVESVEKQTRTRRLFTPAQLFSFSFMYFVTWQAMGTNMYFALVNGGPAAYLFNFILIAIGVLAQAACLAECASILPMAGAQYYWTFYFATPKYKLFLTWMQGWATWMGYVSCLASSLNNSAVVLKATIQIHYPDYENGGWHTTLMVMAALLFLTTVNVWFFRAVPWFELAAGLLNICFFFITVVVLWIMSPRNDPSFMLITSNVAGWDNFISWNVGMLTQVWMFIGFESVTHMGEEAKDATRSAPRAMFWSIVANQVLGLFMVITYIITMPPLEDMLNASNPFVYLVVTSTGSPAVATVIAAGVVITGFFCAMSVFSSTTRITWAWARDGGLPSLFGHVDSKTRVPQRAVLLTCTIVTLLSLLNIGADTYVALGAVTSLSSLAIYFSYAVVLSVILHARLTMGMPVSAWSTGRLGTPLNVFALVYTLYVMVWLPFPTAVPVTAVSMNYCGPIFLTVILGAVGAWVVWAGRHWAGPNQSVAKVVLERARES</sequence>
<comment type="subcellular location">
    <subcellularLocation>
        <location evidence="1">Membrane</location>
        <topology evidence="1">Multi-pass membrane protein</topology>
    </subcellularLocation>
</comment>
<comment type="caution">
    <text evidence="7">The sequence shown here is derived from an EMBL/GenBank/DDBJ whole genome shotgun (WGS) entry which is preliminary data.</text>
</comment>